<feature type="chain" id="PRO_5008903846" evidence="4">
    <location>
        <begin position="20"/>
        <end position="299"/>
    </location>
</feature>
<dbReference type="Pfam" id="PF00379">
    <property type="entry name" value="Chitin_bind_4"/>
    <property type="match status" value="1"/>
</dbReference>
<dbReference type="PRINTS" id="PR00947">
    <property type="entry name" value="CUTICLE"/>
</dbReference>
<keyword evidence="1 2" id="KW-0193">Cuticle</keyword>
<sequence length="299" mass="32189">MKTSIFFLALATLVALGHSGAVLRAVRPEPLDLYPQYQYAYSVRDQITGDIKGQQESRDGDVVQGSYSLVDPDGTLRTVRYTAGKEGFNAVVDRQIGYAAPVVNVINNRPLGAPVVAPVATLPPLGSHRPVQVVQQQQRPVQIIQQRPIQVIQQRPRPIQACSSCSATTYPSYSTTAPSPVPQQPDFDFEDNSAIVIPGHDELSDLPTTPSTQPAPLTPLLPSTPTCSPKTPPQPVAQQPIQRPTQPPQSFEDEEGAIVISAESRNAPLRAAGPSRNGAGSSFTYSSSRGNQFDFRVSV</sequence>
<dbReference type="OrthoDB" id="6418423at2759"/>
<dbReference type="PANTHER" id="PTHR12236:SF86">
    <property type="entry name" value="CCP84AC-RELATED"/>
    <property type="match status" value="1"/>
</dbReference>
<evidence type="ECO:0000256" key="4">
    <source>
        <dbReference type="SAM" id="SignalP"/>
    </source>
</evidence>
<feature type="region of interest" description="Disordered" evidence="3">
    <location>
        <begin position="164"/>
        <end position="299"/>
    </location>
</feature>
<dbReference type="PROSITE" id="PS51155">
    <property type="entry name" value="CHIT_BIND_RR_2"/>
    <property type="match status" value="1"/>
</dbReference>
<dbReference type="EMBL" id="LJIJ01001737">
    <property type="protein sequence ID" value="ODM90939.1"/>
    <property type="molecule type" value="Genomic_DNA"/>
</dbReference>
<dbReference type="OMA" id="CFRYTTH"/>
<feature type="compositionally biased region" description="Low complexity" evidence="3">
    <location>
        <begin position="206"/>
        <end position="229"/>
    </location>
</feature>
<comment type="caution">
    <text evidence="5">The sequence shown here is derived from an EMBL/GenBank/DDBJ whole genome shotgun (WGS) entry which is preliminary data.</text>
</comment>
<accession>A0A1D2MDB1</accession>
<dbReference type="AlphaFoldDB" id="A0A1D2MDB1"/>
<dbReference type="InterPro" id="IPR000618">
    <property type="entry name" value="Insect_cuticle"/>
</dbReference>
<proteinExistence type="predicted"/>
<dbReference type="GO" id="GO:0031012">
    <property type="term" value="C:extracellular matrix"/>
    <property type="evidence" value="ECO:0007669"/>
    <property type="project" value="TreeGrafter"/>
</dbReference>
<keyword evidence="4" id="KW-0732">Signal</keyword>
<organism evidence="5 6">
    <name type="scientific">Orchesella cincta</name>
    <name type="common">Springtail</name>
    <name type="synonym">Podura cincta</name>
    <dbReference type="NCBI Taxonomy" id="48709"/>
    <lineage>
        <taxon>Eukaryota</taxon>
        <taxon>Metazoa</taxon>
        <taxon>Ecdysozoa</taxon>
        <taxon>Arthropoda</taxon>
        <taxon>Hexapoda</taxon>
        <taxon>Collembola</taxon>
        <taxon>Entomobryomorpha</taxon>
        <taxon>Entomobryoidea</taxon>
        <taxon>Orchesellidae</taxon>
        <taxon>Orchesellinae</taxon>
        <taxon>Orchesella</taxon>
    </lineage>
</organism>
<evidence type="ECO:0000313" key="6">
    <source>
        <dbReference type="Proteomes" id="UP000094527"/>
    </source>
</evidence>
<evidence type="ECO:0000256" key="1">
    <source>
        <dbReference type="ARBA" id="ARBA00022460"/>
    </source>
</evidence>
<dbReference type="InterPro" id="IPR051217">
    <property type="entry name" value="Insect_Cuticle_Struc_Prot"/>
</dbReference>
<evidence type="ECO:0000256" key="2">
    <source>
        <dbReference type="PROSITE-ProRule" id="PRU00497"/>
    </source>
</evidence>
<keyword evidence="6" id="KW-1185">Reference proteome</keyword>
<dbReference type="STRING" id="48709.A0A1D2MDB1"/>
<feature type="compositionally biased region" description="Polar residues" evidence="3">
    <location>
        <begin position="278"/>
        <end position="291"/>
    </location>
</feature>
<feature type="signal peptide" evidence="4">
    <location>
        <begin position="1"/>
        <end position="19"/>
    </location>
</feature>
<protein>
    <submittedName>
        <fullName evidence="5">Larval cuticle protein A2B</fullName>
    </submittedName>
</protein>
<dbReference type="GO" id="GO:0042302">
    <property type="term" value="F:structural constituent of cuticle"/>
    <property type="evidence" value="ECO:0007669"/>
    <property type="project" value="UniProtKB-UniRule"/>
</dbReference>
<evidence type="ECO:0000256" key="3">
    <source>
        <dbReference type="SAM" id="MobiDB-lite"/>
    </source>
</evidence>
<reference evidence="5 6" key="1">
    <citation type="journal article" date="2016" name="Genome Biol. Evol.">
        <title>Gene Family Evolution Reflects Adaptation to Soil Environmental Stressors in the Genome of the Collembolan Orchesella cincta.</title>
        <authorList>
            <person name="Faddeeva-Vakhrusheva A."/>
            <person name="Derks M.F."/>
            <person name="Anvar S.Y."/>
            <person name="Agamennone V."/>
            <person name="Suring W."/>
            <person name="Smit S."/>
            <person name="van Straalen N.M."/>
            <person name="Roelofs D."/>
        </authorList>
    </citation>
    <scope>NUCLEOTIDE SEQUENCE [LARGE SCALE GENOMIC DNA]</scope>
    <source>
        <tissue evidence="5">Mixed pool</tissue>
    </source>
</reference>
<feature type="compositionally biased region" description="Low complexity" evidence="3">
    <location>
        <begin position="164"/>
        <end position="178"/>
    </location>
</feature>
<dbReference type="PANTHER" id="PTHR12236">
    <property type="entry name" value="STRUCTURAL CONTITUENT OF CUTICLE"/>
    <property type="match status" value="1"/>
</dbReference>
<dbReference type="PROSITE" id="PS00233">
    <property type="entry name" value="CHIT_BIND_RR_1"/>
    <property type="match status" value="1"/>
</dbReference>
<evidence type="ECO:0000313" key="5">
    <source>
        <dbReference type="EMBL" id="ODM90939.1"/>
    </source>
</evidence>
<dbReference type="InterPro" id="IPR031311">
    <property type="entry name" value="CHIT_BIND_RR_consensus"/>
</dbReference>
<name>A0A1D2MDB1_ORCCI</name>
<dbReference type="GO" id="GO:0005615">
    <property type="term" value="C:extracellular space"/>
    <property type="evidence" value="ECO:0007669"/>
    <property type="project" value="TreeGrafter"/>
</dbReference>
<dbReference type="Proteomes" id="UP000094527">
    <property type="component" value="Unassembled WGS sequence"/>
</dbReference>
<gene>
    <name evidence="5" type="ORF">Ocin01_15745</name>
</gene>